<feature type="region of interest" description="Disordered" evidence="11">
    <location>
        <begin position="311"/>
        <end position="364"/>
    </location>
</feature>
<dbReference type="PANTHER" id="PTHR45708">
    <property type="entry name" value="ENDOCHITINASE"/>
    <property type="match status" value="1"/>
</dbReference>
<organism evidence="13">
    <name type="scientific">Cordyceps cicadae</name>
    <dbReference type="NCBI Taxonomy" id="218633"/>
    <lineage>
        <taxon>Eukaryota</taxon>
        <taxon>Fungi</taxon>
        <taxon>Dikarya</taxon>
        <taxon>Ascomycota</taxon>
        <taxon>Pezizomycotina</taxon>
        <taxon>Sordariomycetes</taxon>
        <taxon>Hypocreomycetidae</taxon>
        <taxon>Hypocreales</taxon>
        <taxon>Cordycipitaceae</taxon>
        <taxon>Cordyceps</taxon>
    </lineage>
</organism>
<feature type="domain" description="GH18" evidence="12">
    <location>
        <begin position="13"/>
        <end position="303"/>
    </location>
</feature>
<dbReference type="PROSITE" id="PS51910">
    <property type="entry name" value="GH18_2"/>
    <property type="match status" value="1"/>
</dbReference>
<evidence type="ECO:0000256" key="3">
    <source>
        <dbReference type="ARBA" id="ARBA00012729"/>
    </source>
</evidence>
<keyword evidence="10" id="KW-0624">Polysaccharide degradation</keyword>
<keyword evidence="9" id="KW-0326">Glycosidase</keyword>
<dbReference type="PROSITE" id="PS01095">
    <property type="entry name" value="GH18_1"/>
    <property type="match status" value="1"/>
</dbReference>
<dbReference type="PANTHER" id="PTHR45708:SF60">
    <property type="entry name" value="III CHITINASE, PUTATIVE (AFU_ORTHOLOGUE AFUA_5G03850)-RELATED"/>
    <property type="match status" value="1"/>
</dbReference>
<keyword evidence="8" id="KW-0119">Carbohydrate metabolism</keyword>
<sequence>MSPLPPRPADGLPRLITYYQTLHDDHGKPISILPLITQPGIAVTHVILAALHINEDPDALTLNDHSPDDPRHQTAWAELRVLQAAGVRVLALLGGAAKGTYERLDVGPDSSSEDAAHALARFERYYVPLRDLVRARGLDGLDLDVEEDMSLAGIVRLIDRLRADFGPAFIITLAPVAASLLDPTANLSGFDYEALEVLRGREIAWYNAQFYWGWGDFSSPAMYDVMVRRGWRPDRLVVGLVTNPANGSGFVGWESLEQTLAMVRSRSHDFGGIMGWEYFNSLPGDRDRPWEWARTMTALIRAHCLPAPGAGGPEAGGGAGGPAPAAEVASKGASVVDADPDPPGGKEVDVPGAFEYYTDDEAGE</sequence>
<keyword evidence="4" id="KW-0964">Secreted</keyword>
<proteinExistence type="predicted"/>
<evidence type="ECO:0000313" key="13">
    <source>
        <dbReference type="EMBL" id="QDJ94333.1"/>
    </source>
</evidence>
<evidence type="ECO:0000256" key="4">
    <source>
        <dbReference type="ARBA" id="ARBA00022525"/>
    </source>
</evidence>
<comment type="subcellular location">
    <subcellularLocation>
        <location evidence="2">Secreted</location>
    </subcellularLocation>
</comment>
<accession>A0A514TPA7</accession>
<dbReference type="GO" id="GO:0005576">
    <property type="term" value="C:extracellular region"/>
    <property type="evidence" value="ECO:0007669"/>
    <property type="project" value="UniProtKB-SubCell"/>
</dbReference>
<evidence type="ECO:0000256" key="7">
    <source>
        <dbReference type="ARBA" id="ARBA00023026"/>
    </source>
</evidence>
<dbReference type="GO" id="GO:0008843">
    <property type="term" value="F:endochitinase activity"/>
    <property type="evidence" value="ECO:0007669"/>
    <property type="project" value="UniProtKB-EC"/>
</dbReference>
<evidence type="ECO:0000256" key="10">
    <source>
        <dbReference type="ARBA" id="ARBA00023326"/>
    </source>
</evidence>
<keyword evidence="5" id="KW-0378">Hydrolase</keyword>
<evidence type="ECO:0000256" key="8">
    <source>
        <dbReference type="ARBA" id="ARBA00023277"/>
    </source>
</evidence>
<feature type="compositionally biased region" description="Gly residues" evidence="11">
    <location>
        <begin position="311"/>
        <end position="321"/>
    </location>
</feature>
<dbReference type="InterPro" id="IPR001223">
    <property type="entry name" value="Glyco_hydro18_cat"/>
</dbReference>
<evidence type="ECO:0000259" key="12">
    <source>
        <dbReference type="PROSITE" id="PS51910"/>
    </source>
</evidence>
<dbReference type="Gene3D" id="3.20.20.80">
    <property type="entry name" value="Glycosidases"/>
    <property type="match status" value="1"/>
</dbReference>
<reference evidence="13" key="1">
    <citation type="submission" date="2018-11" db="EMBL/GenBank/DDBJ databases">
        <title>Identification and characterization of the chitinase genes of glycoside hydrolase family 18 (GH18) from genome of the entomopathogenic fungus Paecilomyces cicadae.</title>
        <authorList>
            <person name="Peng Y."/>
            <person name="Ye L."/>
            <person name="Li S."/>
            <person name="Li S."/>
            <person name="Xu H."/>
            <person name="Liu D."/>
            <person name="Jiang J."/>
            <person name="Dang X."/>
        </authorList>
    </citation>
    <scope>NUCLEOTIDE SEQUENCE</scope>
    <source>
        <strain evidence="13">ZJ1611</strain>
    </source>
</reference>
<dbReference type="GO" id="GO:0006032">
    <property type="term" value="P:chitin catabolic process"/>
    <property type="evidence" value="ECO:0007669"/>
    <property type="project" value="UniProtKB-KW"/>
</dbReference>
<evidence type="ECO:0000256" key="6">
    <source>
        <dbReference type="ARBA" id="ARBA00023024"/>
    </source>
</evidence>
<dbReference type="InterPro" id="IPR017853">
    <property type="entry name" value="GH"/>
</dbReference>
<dbReference type="InterPro" id="IPR050542">
    <property type="entry name" value="Glycosyl_Hydrlase18_Chitinase"/>
</dbReference>
<evidence type="ECO:0000256" key="2">
    <source>
        <dbReference type="ARBA" id="ARBA00004613"/>
    </source>
</evidence>
<dbReference type="SUPFAM" id="SSF51445">
    <property type="entry name" value="(Trans)glycosidases"/>
    <property type="match status" value="1"/>
</dbReference>
<evidence type="ECO:0000256" key="9">
    <source>
        <dbReference type="ARBA" id="ARBA00023295"/>
    </source>
</evidence>
<dbReference type="InterPro" id="IPR001579">
    <property type="entry name" value="Glyco_hydro_18_chit_AS"/>
</dbReference>
<comment type="catalytic activity">
    <reaction evidence="1">
        <text>Random endo-hydrolysis of N-acetyl-beta-D-glucosaminide (1-&gt;4)-beta-linkages in chitin and chitodextrins.</text>
        <dbReference type="EC" id="3.2.1.14"/>
    </reaction>
</comment>
<dbReference type="GO" id="GO:0000272">
    <property type="term" value="P:polysaccharide catabolic process"/>
    <property type="evidence" value="ECO:0007669"/>
    <property type="project" value="UniProtKB-KW"/>
</dbReference>
<evidence type="ECO:0000256" key="5">
    <source>
        <dbReference type="ARBA" id="ARBA00022801"/>
    </source>
</evidence>
<keyword evidence="7" id="KW-0843">Virulence</keyword>
<protein>
    <recommendedName>
        <fullName evidence="3">chitinase</fullName>
        <ecNumber evidence="3">3.2.1.14</ecNumber>
    </recommendedName>
</protein>
<dbReference type="EC" id="3.2.1.14" evidence="3"/>
<evidence type="ECO:0000256" key="1">
    <source>
        <dbReference type="ARBA" id="ARBA00000822"/>
    </source>
</evidence>
<name>A0A514TPA7_9HYPO</name>
<keyword evidence="6" id="KW-0146">Chitin degradation</keyword>
<dbReference type="AlphaFoldDB" id="A0A514TPA7"/>
<dbReference type="EMBL" id="MK253738">
    <property type="protein sequence ID" value="QDJ94333.1"/>
    <property type="molecule type" value="Genomic_DNA"/>
</dbReference>
<evidence type="ECO:0000256" key="11">
    <source>
        <dbReference type="SAM" id="MobiDB-lite"/>
    </source>
</evidence>